<feature type="compositionally biased region" description="Low complexity" evidence="2">
    <location>
        <begin position="81"/>
        <end position="95"/>
    </location>
</feature>
<feature type="region of interest" description="Disordered" evidence="2">
    <location>
        <begin position="1"/>
        <end position="116"/>
    </location>
</feature>
<feature type="compositionally biased region" description="Acidic residues" evidence="2">
    <location>
        <begin position="20"/>
        <end position="29"/>
    </location>
</feature>
<feature type="region of interest" description="Disordered" evidence="2">
    <location>
        <begin position="128"/>
        <end position="181"/>
    </location>
</feature>
<name>A0ABP1FKM6_9CHLO</name>
<dbReference type="EMBL" id="CAXHTA020000004">
    <property type="protein sequence ID" value="CAL5220524.1"/>
    <property type="molecule type" value="Genomic_DNA"/>
</dbReference>
<accession>A0ABP1FKM6</accession>
<feature type="compositionally biased region" description="Basic and acidic residues" evidence="2">
    <location>
        <begin position="155"/>
        <end position="169"/>
    </location>
</feature>
<dbReference type="Proteomes" id="UP001497392">
    <property type="component" value="Unassembled WGS sequence"/>
</dbReference>
<reference evidence="3 4" key="1">
    <citation type="submission" date="2024-06" db="EMBL/GenBank/DDBJ databases">
        <authorList>
            <person name="Kraege A."/>
            <person name="Thomma B."/>
        </authorList>
    </citation>
    <scope>NUCLEOTIDE SEQUENCE [LARGE SCALE GENOMIC DNA]</scope>
</reference>
<gene>
    <name evidence="3" type="primary">g2556</name>
    <name evidence="3" type="ORF">VP750_LOCUS2183</name>
</gene>
<proteinExistence type="inferred from homology"/>
<evidence type="ECO:0000313" key="3">
    <source>
        <dbReference type="EMBL" id="CAL5220524.1"/>
    </source>
</evidence>
<feature type="region of interest" description="Disordered" evidence="2">
    <location>
        <begin position="290"/>
        <end position="322"/>
    </location>
</feature>
<keyword evidence="4" id="KW-1185">Reference proteome</keyword>
<evidence type="ECO:0000256" key="1">
    <source>
        <dbReference type="ARBA" id="ARBA00007462"/>
    </source>
</evidence>
<evidence type="ECO:0000313" key="4">
    <source>
        <dbReference type="Proteomes" id="UP001497392"/>
    </source>
</evidence>
<feature type="compositionally biased region" description="Acidic residues" evidence="2">
    <location>
        <begin position="51"/>
        <end position="70"/>
    </location>
</feature>
<organism evidence="3 4">
    <name type="scientific">Coccomyxa viridis</name>
    <dbReference type="NCBI Taxonomy" id="1274662"/>
    <lineage>
        <taxon>Eukaryota</taxon>
        <taxon>Viridiplantae</taxon>
        <taxon>Chlorophyta</taxon>
        <taxon>core chlorophytes</taxon>
        <taxon>Trebouxiophyceae</taxon>
        <taxon>Trebouxiophyceae incertae sedis</taxon>
        <taxon>Coccomyxaceae</taxon>
        <taxon>Coccomyxa</taxon>
    </lineage>
</organism>
<dbReference type="PANTHER" id="PTHR13245">
    <property type="entry name" value="RRP15-LIKE PROTEIN"/>
    <property type="match status" value="1"/>
</dbReference>
<feature type="compositionally biased region" description="Acidic residues" evidence="2">
    <location>
        <begin position="312"/>
        <end position="322"/>
    </location>
</feature>
<protein>
    <submittedName>
        <fullName evidence="3">G2556 protein</fullName>
    </submittedName>
</protein>
<sequence>MKAALQQAAPESDPDSWNTSDDDAEDEVELPAAHPLELTGGMAAAAKPEDSGELADAEDMQSEEEGEEDADKAAANRRKGATPASARHADASASDSDPDADERPSGPGGAIPDNKAASFARAFAKIMESAGPGRGLLQGSKSLSKRKREVETEEQVERDARQLRREMRMRGHVRIPTKGKDPVMDARETAFSRIATRGVVRLFNAVAKAQKQQEEAQEGGAKAKGAAQISKAAFLAELQGKLAKPQSEQMVPSAPSRQKAGIGAAMGAAPAAAVPGGLVGSAGSGLKMKDWDKALADSDEEEQDRAGGSEDGSSDEDDDADV</sequence>
<dbReference type="PANTHER" id="PTHR13245:SF14">
    <property type="entry name" value="RRP15-LIKE PROTEIN"/>
    <property type="match status" value="1"/>
</dbReference>
<comment type="caution">
    <text evidence="3">The sequence shown here is derived from an EMBL/GenBank/DDBJ whole genome shotgun (WGS) entry which is preliminary data.</text>
</comment>
<dbReference type="Pfam" id="PF07890">
    <property type="entry name" value="Rrp15p"/>
    <property type="match status" value="1"/>
</dbReference>
<comment type="similarity">
    <text evidence="1">Belongs to the RRP15 family.</text>
</comment>
<evidence type="ECO:0000256" key="2">
    <source>
        <dbReference type="SAM" id="MobiDB-lite"/>
    </source>
</evidence>
<dbReference type="InterPro" id="IPR012459">
    <property type="entry name" value="Rrp15"/>
</dbReference>